<dbReference type="PROSITE" id="PS00217">
    <property type="entry name" value="SUGAR_TRANSPORT_2"/>
    <property type="match status" value="1"/>
</dbReference>
<dbReference type="SUPFAM" id="SSF103473">
    <property type="entry name" value="MFS general substrate transporter"/>
    <property type="match status" value="1"/>
</dbReference>
<feature type="domain" description="Major facilitator superfamily (MFS) profile" evidence="7">
    <location>
        <begin position="11"/>
        <end position="386"/>
    </location>
</feature>
<feature type="transmembrane region" description="Helical" evidence="6">
    <location>
        <begin position="206"/>
        <end position="227"/>
    </location>
</feature>
<evidence type="ECO:0000259" key="7">
    <source>
        <dbReference type="PROSITE" id="PS50850"/>
    </source>
</evidence>
<dbReference type="RefSeq" id="WP_119116255.1">
    <property type="nucleotide sequence ID" value="NZ_QWVS01000012.1"/>
</dbReference>
<dbReference type="Pfam" id="PF07690">
    <property type="entry name" value="MFS_1"/>
    <property type="match status" value="1"/>
</dbReference>
<feature type="transmembrane region" description="Helical" evidence="6">
    <location>
        <begin position="48"/>
        <end position="66"/>
    </location>
</feature>
<feature type="transmembrane region" description="Helical" evidence="6">
    <location>
        <begin position="78"/>
        <end position="95"/>
    </location>
</feature>
<gene>
    <name evidence="8" type="ORF">D1953_05970</name>
</gene>
<evidence type="ECO:0000256" key="5">
    <source>
        <dbReference type="ARBA" id="ARBA00023136"/>
    </source>
</evidence>
<reference evidence="8 9" key="1">
    <citation type="submission" date="2018-08" db="EMBL/GenBank/DDBJ databases">
        <title>Bacillus jemisoniae sp. nov., Bacillus chryseoplanitiae sp. nov., Bacillus resnikiae sp. nov., and Bacillus frankliniae sp. nov., isolated from Viking spacecraft and associated surfaces.</title>
        <authorList>
            <person name="Seuylemezian A."/>
            <person name="Vaishampayan P."/>
        </authorList>
    </citation>
    <scope>NUCLEOTIDE SEQUENCE [LARGE SCALE GENOMIC DNA]</scope>
    <source>
        <strain evidence="8 9">MA001</strain>
    </source>
</reference>
<dbReference type="PROSITE" id="PS50850">
    <property type="entry name" value="MFS"/>
    <property type="match status" value="1"/>
</dbReference>
<evidence type="ECO:0000256" key="2">
    <source>
        <dbReference type="ARBA" id="ARBA00022448"/>
    </source>
</evidence>
<keyword evidence="9" id="KW-1185">Reference proteome</keyword>
<dbReference type="GO" id="GO:0022857">
    <property type="term" value="F:transmembrane transporter activity"/>
    <property type="evidence" value="ECO:0007669"/>
    <property type="project" value="InterPro"/>
</dbReference>
<dbReference type="GO" id="GO:0005886">
    <property type="term" value="C:plasma membrane"/>
    <property type="evidence" value="ECO:0007669"/>
    <property type="project" value="UniProtKB-SubCell"/>
</dbReference>
<feature type="transmembrane region" description="Helical" evidence="6">
    <location>
        <begin position="334"/>
        <end position="356"/>
    </location>
</feature>
<feature type="transmembrane region" description="Helical" evidence="6">
    <location>
        <begin position="362"/>
        <end position="382"/>
    </location>
</feature>
<keyword evidence="4 6" id="KW-1133">Transmembrane helix</keyword>
<dbReference type="PANTHER" id="PTHR23531">
    <property type="entry name" value="QUINOLENE RESISTANCE PROTEIN NORA"/>
    <property type="match status" value="1"/>
</dbReference>
<feature type="transmembrane region" description="Helical" evidence="6">
    <location>
        <begin position="270"/>
        <end position="288"/>
    </location>
</feature>
<feature type="transmembrane region" description="Helical" evidence="6">
    <location>
        <begin position="107"/>
        <end position="127"/>
    </location>
</feature>
<feature type="transmembrane region" description="Helical" evidence="6">
    <location>
        <begin position="164"/>
        <end position="185"/>
    </location>
</feature>
<keyword evidence="5 6" id="KW-0472">Membrane</keyword>
<organism evidence="8 9">
    <name type="scientific">Peribacillus asahii</name>
    <dbReference type="NCBI Taxonomy" id="228899"/>
    <lineage>
        <taxon>Bacteria</taxon>
        <taxon>Bacillati</taxon>
        <taxon>Bacillota</taxon>
        <taxon>Bacilli</taxon>
        <taxon>Bacillales</taxon>
        <taxon>Bacillaceae</taxon>
        <taxon>Peribacillus</taxon>
    </lineage>
</organism>
<keyword evidence="2" id="KW-0813">Transport</keyword>
<evidence type="ECO:0000256" key="4">
    <source>
        <dbReference type="ARBA" id="ARBA00022989"/>
    </source>
</evidence>
<feature type="transmembrane region" description="Helical" evidence="6">
    <location>
        <begin position="294"/>
        <end position="313"/>
    </location>
</feature>
<evidence type="ECO:0000256" key="3">
    <source>
        <dbReference type="ARBA" id="ARBA00022692"/>
    </source>
</evidence>
<dbReference type="EMBL" id="QWVS01000012">
    <property type="protein sequence ID" value="RID87419.1"/>
    <property type="molecule type" value="Genomic_DNA"/>
</dbReference>
<comment type="subcellular location">
    <subcellularLocation>
        <location evidence="1">Cell membrane</location>
        <topology evidence="1">Multi-pass membrane protein</topology>
    </subcellularLocation>
</comment>
<feature type="transmembrane region" description="Helical" evidence="6">
    <location>
        <begin position="139"/>
        <end position="158"/>
    </location>
</feature>
<dbReference type="InterPro" id="IPR036259">
    <property type="entry name" value="MFS_trans_sf"/>
</dbReference>
<dbReference type="PANTHER" id="PTHR23531:SF2">
    <property type="entry name" value="PERMEASE"/>
    <property type="match status" value="1"/>
</dbReference>
<sequence length="400" mass="43738">MSHKPKLWTKDFIIVSSTNFFIFLTFYLLMVTLTAYTLKEFQTSPSQAGLASSIFVLGAVLVRPIAGKTINRIGRKKMLILSLVLFLIACILYFFTNSLALLFLNRVIHGIAFGIATTATATIAAEIIPAERRGEGTGYFSMSMNIAMGIGPFIGLMITQYLSYTFVFFAVTAFSVAGLLATLFIRIPSLTFTEEKTEKGLKLGDFFEKSALPVSLLMAIIGFVYSSVLSFLTSYAQEIHLVSAASFFFVMFSVFLLLSRPFTGRWFDQYGENAVIYPAILLFAIGLVLLSQAYIGSVLLIAGALIGIGYGTYQSSAQAIVVKKAPSHRMGLATSTFFLFTDLGVGVGPFLLGFLVPSIGFRGLYVIMAISAFACLVVYYFLHGKKASSQTGKRLHAENF</sequence>
<dbReference type="CDD" id="cd17489">
    <property type="entry name" value="MFS_YfcJ_like"/>
    <property type="match status" value="1"/>
</dbReference>
<dbReference type="AlphaFoldDB" id="A0A398BB76"/>
<dbReference type="InterPro" id="IPR052714">
    <property type="entry name" value="MFS_Exporter"/>
</dbReference>
<dbReference type="InterPro" id="IPR020846">
    <property type="entry name" value="MFS_dom"/>
</dbReference>
<protein>
    <submittedName>
        <fullName evidence="8">MFS transporter</fullName>
    </submittedName>
</protein>
<comment type="caution">
    <text evidence="8">The sequence shown here is derived from an EMBL/GenBank/DDBJ whole genome shotgun (WGS) entry which is preliminary data.</text>
</comment>
<proteinExistence type="predicted"/>
<evidence type="ECO:0000313" key="8">
    <source>
        <dbReference type="EMBL" id="RID87419.1"/>
    </source>
</evidence>
<name>A0A398BB76_9BACI</name>
<evidence type="ECO:0000256" key="1">
    <source>
        <dbReference type="ARBA" id="ARBA00004651"/>
    </source>
</evidence>
<evidence type="ECO:0000256" key="6">
    <source>
        <dbReference type="SAM" id="Phobius"/>
    </source>
</evidence>
<dbReference type="Gene3D" id="1.20.1250.20">
    <property type="entry name" value="MFS general substrate transporter like domains"/>
    <property type="match status" value="1"/>
</dbReference>
<dbReference type="Proteomes" id="UP000266016">
    <property type="component" value="Unassembled WGS sequence"/>
</dbReference>
<feature type="transmembrane region" description="Helical" evidence="6">
    <location>
        <begin position="12"/>
        <end position="36"/>
    </location>
</feature>
<keyword evidence="3 6" id="KW-0812">Transmembrane</keyword>
<evidence type="ECO:0000313" key="9">
    <source>
        <dbReference type="Proteomes" id="UP000266016"/>
    </source>
</evidence>
<dbReference type="InterPro" id="IPR005829">
    <property type="entry name" value="Sugar_transporter_CS"/>
</dbReference>
<dbReference type="InterPro" id="IPR011701">
    <property type="entry name" value="MFS"/>
</dbReference>
<feature type="transmembrane region" description="Helical" evidence="6">
    <location>
        <begin position="239"/>
        <end position="258"/>
    </location>
</feature>
<accession>A0A398BB76</accession>